<keyword evidence="13" id="KW-0732">Signal</keyword>
<feature type="signal peptide" evidence="13">
    <location>
        <begin position="1"/>
        <end position="15"/>
    </location>
</feature>
<dbReference type="Pfam" id="PF00082">
    <property type="entry name" value="Peptidase_S8"/>
    <property type="match status" value="1"/>
</dbReference>
<keyword evidence="9 11" id="KW-0106">Calcium</keyword>
<dbReference type="Pfam" id="PF09286">
    <property type="entry name" value="Pro-kuma_activ"/>
    <property type="match status" value="1"/>
</dbReference>
<dbReference type="PROSITE" id="PS51695">
    <property type="entry name" value="SEDOLISIN"/>
    <property type="match status" value="1"/>
</dbReference>
<evidence type="ECO:0000256" key="10">
    <source>
        <dbReference type="ARBA" id="ARBA00023145"/>
    </source>
</evidence>
<feature type="active site" description="Charge relay system" evidence="11">
    <location>
        <position position="537"/>
    </location>
</feature>
<feature type="active site" description="Charge relay system" evidence="11">
    <location>
        <position position="324"/>
    </location>
</feature>
<keyword evidence="6 11" id="KW-0479">Metal-binding</keyword>
<dbReference type="PROSITE" id="PS00138">
    <property type="entry name" value="SUBTILASE_SER"/>
    <property type="match status" value="1"/>
</dbReference>
<gene>
    <name evidence="15" type="ORF">PRZ48_004441</name>
</gene>
<evidence type="ECO:0000259" key="14">
    <source>
        <dbReference type="PROSITE" id="PS51695"/>
    </source>
</evidence>
<dbReference type="SUPFAM" id="SSF52743">
    <property type="entry name" value="Subtilisin-like"/>
    <property type="match status" value="1"/>
</dbReference>
<protein>
    <recommendedName>
        <fullName evidence="4">tripeptidyl-peptidase II</fullName>
        <ecNumber evidence="4">3.4.14.10</ecNumber>
    </recommendedName>
</protein>
<comment type="caution">
    <text evidence="15">The sequence shown here is derived from an EMBL/GenBank/DDBJ whole genome shotgun (WGS) entry which is preliminary data.</text>
</comment>
<keyword evidence="10" id="KW-0865">Zymogen</keyword>
<feature type="domain" description="Peptidase S53" evidence="14">
    <location>
        <begin position="247"/>
        <end position="634"/>
    </location>
</feature>
<dbReference type="Proteomes" id="UP001305779">
    <property type="component" value="Unassembled WGS sequence"/>
</dbReference>
<dbReference type="SUPFAM" id="SSF54897">
    <property type="entry name" value="Protease propeptides/inhibitors"/>
    <property type="match status" value="1"/>
</dbReference>
<evidence type="ECO:0000256" key="2">
    <source>
        <dbReference type="ARBA" id="ARBA00002451"/>
    </source>
</evidence>
<evidence type="ECO:0000256" key="12">
    <source>
        <dbReference type="SAM" id="MobiDB-lite"/>
    </source>
</evidence>
<dbReference type="CDD" id="cd04056">
    <property type="entry name" value="Peptidases_S53"/>
    <property type="match status" value="1"/>
</dbReference>
<evidence type="ECO:0000256" key="7">
    <source>
        <dbReference type="ARBA" id="ARBA00022801"/>
    </source>
</evidence>
<feature type="binding site" evidence="11">
    <location>
        <position position="614"/>
    </location>
    <ligand>
        <name>Ca(2+)</name>
        <dbReference type="ChEBI" id="CHEBI:29108"/>
    </ligand>
</feature>
<evidence type="ECO:0000313" key="15">
    <source>
        <dbReference type="EMBL" id="KAK4503526.1"/>
    </source>
</evidence>
<feature type="binding site" evidence="11">
    <location>
        <position position="580"/>
    </location>
    <ligand>
        <name>Ca(2+)</name>
        <dbReference type="ChEBI" id="CHEBI:29108"/>
    </ligand>
</feature>
<evidence type="ECO:0000256" key="9">
    <source>
        <dbReference type="ARBA" id="ARBA00022837"/>
    </source>
</evidence>
<keyword evidence="7 11" id="KW-0378">Hydrolase</keyword>
<dbReference type="InterPro" id="IPR030400">
    <property type="entry name" value="Sedolisin_dom"/>
</dbReference>
<dbReference type="EMBL" id="JAXOVC010000003">
    <property type="protein sequence ID" value="KAK4503526.1"/>
    <property type="molecule type" value="Genomic_DNA"/>
</dbReference>
<dbReference type="PANTHER" id="PTHR14218:SF35">
    <property type="entry name" value="PEPTIDASE S53 DOMAIN-CONTAINING PROTEIN"/>
    <property type="match status" value="1"/>
</dbReference>
<dbReference type="Gene3D" id="3.40.50.200">
    <property type="entry name" value="Peptidase S8/S53 domain"/>
    <property type="match status" value="1"/>
</dbReference>
<evidence type="ECO:0000256" key="3">
    <source>
        <dbReference type="ARBA" id="ARBA00004239"/>
    </source>
</evidence>
<dbReference type="CDD" id="cd11377">
    <property type="entry name" value="Pro-peptidase_S53"/>
    <property type="match status" value="1"/>
</dbReference>
<comment type="cofactor">
    <cofactor evidence="11">
        <name>Ca(2+)</name>
        <dbReference type="ChEBI" id="CHEBI:29108"/>
    </cofactor>
    <text evidence="11">Binds 1 Ca(2+) ion per subunit.</text>
</comment>
<comment type="catalytic activity">
    <reaction evidence="1">
        <text>Release of an N-terminal tripeptide from a polypeptide.</text>
        <dbReference type="EC" id="3.4.14.10"/>
    </reaction>
</comment>
<feature type="region of interest" description="Disordered" evidence="12">
    <location>
        <begin position="190"/>
        <end position="234"/>
    </location>
</feature>
<comment type="subcellular location">
    <subcellularLocation>
        <location evidence="3">Secreted</location>
        <location evidence="3">Extracellular space</location>
    </subcellularLocation>
</comment>
<keyword evidence="16" id="KW-1185">Reference proteome</keyword>
<dbReference type="InterPro" id="IPR036852">
    <property type="entry name" value="Peptidase_S8/S53_dom_sf"/>
</dbReference>
<organism evidence="15 16">
    <name type="scientific">Zasmidium cellare</name>
    <name type="common">Wine cellar mold</name>
    <name type="synonym">Racodium cellare</name>
    <dbReference type="NCBI Taxonomy" id="395010"/>
    <lineage>
        <taxon>Eukaryota</taxon>
        <taxon>Fungi</taxon>
        <taxon>Dikarya</taxon>
        <taxon>Ascomycota</taxon>
        <taxon>Pezizomycotina</taxon>
        <taxon>Dothideomycetes</taxon>
        <taxon>Dothideomycetidae</taxon>
        <taxon>Mycosphaerellales</taxon>
        <taxon>Mycosphaerellaceae</taxon>
        <taxon>Zasmidium</taxon>
    </lineage>
</organism>
<proteinExistence type="predicted"/>
<evidence type="ECO:0000256" key="6">
    <source>
        <dbReference type="ARBA" id="ARBA00022723"/>
    </source>
</evidence>
<feature type="binding site" evidence="11">
    <location>
        <position position="612"/>
    </location>
    <ligand>
        <name>Ca(2+)</name>
        <dbReference type="ChEBI" id="CHEBI:29108"/>
    </ligand>
</feature>
<comment type="function">
    <text evidence="2">Secreted tripeptidyl-peptidase which degrades proteins at acidic pHs and is involved in virulence.</text>
</comment>
<evidence type="ECO:0000256" key="11">
    <source>
        <dbReference type="PROSITE-ProRule" id="PRU01032"/>
    </source>
</evidence>
<feature type="active site" description="Charge relay system" evidence="11">
    <location>
        <position position="328"/>
    </location>
</feature>
<evidence type="ECO:0000313" key="16">
    <source>
        <dbReference type="Proteomes" id="UP001305779"/>
    </source>
</evidence>
<feature type="binding site" evidence="11">
    <location>
        <position position="579"/>
    </location>
    <ligand>
        <name>Ca(2+)</name>
        <dbReference type="ChEBI" id="CHEBI:29108"/>
    </ligand>
</feature>
<evidence type="ECO:0000256" key="4">
    <source>
        <dbReference type="ARBA" id="ARBA00012462"/>
    </source>
</evidence>
<keyword evidence="5 11" id="KW-0645">Protease</keyword>
<dbReference type="PANTHER" id="PTHR14218">
    <property type="entry name" value="PROTEASE S8 TRIPEPTIDYL PEPTIDASE I CLN2"/>
    <property type="match status" value="1"/>
</dbReference>
<evidence type="ECO:0000256" key="8">
    <source>
        <dbReference type="ARBA" id="ARBA00022825"/>
    </source>
</evidence>
<sequence length="634" mass="68238">MRAATLLALLGVAAAHLMESLRDVPDGWKEVGRPLPEERLLLRIAMTSPNQGLFEQTLMDISTPGHAKYGKHMKRDELKLMMRPTSDATASVINWLFQSGVSQDAVADDGEWINFVAPVELAEKLLDTTFALYENRRGDKKVRTLEYSVPSELHQFIDMIQPTTRFGETRPERSQVLDVKVLGAAPFYTKPSQSGAGTSQSQSQSQSGAGSSRLQQSQSQSQAGAGTNSAAAGTLGPAAGDNGCNGEVTPACLRSLYKIPDQPHINNGSCGFMAFANFLEQYPRFVDLLEFQEEYFPQAYGTNFSTENIAGGLHDQNSPEDSTEGNLDAQYLQATGFPVNMHSYSTAGRGPLVPDLSQPNESTNEPYLDFLNYILAQPDEETPHTLAISYGENEQSVPEQYRKTVCSMFGQLGARGVSILFASGDTGVGSGCLSNDGRNQTRFLPIFPASCPYVTAVGATTGSQPETAVTFSSGGFSDTWQRPAYQEKAVTQYLAQLGTANSGLFNRGGRAMPDVAAQGFQFHVIDKGEDKLISGTSASAPVFAGIIALINAQLVQSGKSPLGFLNPWIYSEAYQALNDITNGGSSGCDGTDQYSGLATPVIPNATWQAVRGWDTVTGWGTPDYEKLLALALKK</sequence>
<keyword evidence="8 11" id="KW-0720">Serine protease</keyword>
<dbReference type="InterPro" id="IPR050819">
    <property type="entry name" value="Tripeptidyl-peptidase_I"/>
</dbReference>
<dbReference type="InterPro" id="IPR015366">
    <property type="entry name" value="S53_propep"/>
</dbReference>
<accession>A0ABR0EQY6</accession>
<evidence type="ECO:0000256" key="13">
    <source>
        <dbReference type="SAM" id="SignalP"/>
    </source>
</evidence>
<name>A0ABR0EQY6_ZASCE</name>
<dbReference type="InterPro" id="IPR023828">
    <property type="entry name" value="Peptidase_S8_Ser-AS"/>
</dbReference>
<reference evidence="15 16" key="1">
    <citation type="journal article" date="2023" name="G3 (Bethesda)">
        <title>A chromosome-level genome assembly of Zasmidium syzygii isolated from banana leaves.</title>
        <authorList>
            <person name="van Westerhoven A.C."/>
            <person name="Mehrabi R."/>
            <person name="Talebi R."/>
            <person name="Steentjes M.B.F."/>
            <person name="Corcolon B."/>
            <person name="Chong P.A."/>
            <person name="Kema G.H.J."/>
            <person name="Seidl M.F."/>
        </authorList>
    </citation>
    <scope>NUCLEOTIDE SEQUENCE [LARGE SCALE GENOMIC DNA]</scope>
    <source>
        <strain evidence="15 16">P124</strain>
    </source>
</reference>
<feature type="compositionally biased region" description="Low complexity" evidence="12">
    <location>
        <begin position="192"/>
        <end position="234"/>
    </location>
</feature>
<dbReference type="EC" id="3.4.14.10" evidence="4"/>
<evidence type="ECO:0000256" key="5">
    <source>
        <dbReference type="ARBA" id="ARBA00022670"/>
    </source>
</evidence>
<feature type="chain" id="PRO_5047167137" description="tripeptidyl-peptidase II" evidence="13">
    <location>
        <begin position="16"/>
        <end position="634"/>
    </location>
</feature>
<evidence type="ECO:0000256" key="1">
    <source>
        <dbReference type="ARBA" id="ARBA00001910"/>
    </source>
</evidence>
<dbReference type="InterPro" id="IPR000209">
    <property type="entry name" value="Peptidase_S8/S53_dom"/>
</dbReference>
<dbReference type="SMART" id="SM00944">
    <property type="entry name" value="Pro-kuma_activ"/>
    <property type="match status" value="1"/>
</dbReference>